<dbReference type="PROSITE" id="PS51257">
    <property type="entry name" value="PROKAR_LIPOPROTEIN"/>
    <property type="match status" value="1"/>
</dbReference>
<dbReference type="SUPFAM" id="SSF53850">
    <property type="entry name" value="Periplasmic binding protein-like II"/>
    <property type="match status" value="1"/>
</dbReference>
<dbReference type="InterPro" id="IPR050490">
    <property type="entry name" value="Bact_solute-bd_prot1"/>
</dbReference>
<dbReference type="OrthoDB" id="94797at2"/>
<keyword evidence="3" id="KW-0472">Membrane</keyword>
<comment type="caution">
    <text evidence="8">The sequence shown here is derived from an EMBL/GenBank/DDBJ whole genome shotgun (WGS) entry which is preliminary data.</text>
</comment>
<dbReference type="AlphaFoldDB" id="A0A369AM38"/>
<keyword evidence="9" id="KW-1185">Reference proteome</keyword>
<dbReference type="InterPro" id="IPR006059">
    <property type="entry name" value="SBP"/>
</dbReference>
<gene>
    <name evidence="8" type="ORF">DFR58_13622</name>
</gene>
<evidence type="ECO:0000313" key="8">
    <source>
        <dbReference type="EMBL" id="RCX09346.1"/>
    </source>
</evidence>
<name>A0A369AM38_9FIRM</name>
<dbReference type="Pfam" id="PF01547">
    <property type="entry name" value="SBP_bac_1"/>
    <property type="match status" value="1"/>
</dbReference>
<evidence type="ECO:0000256" key="2">
    <source>
        <dbReference type="ARBA" id="ARBA00022729"/>
    </source>
</evidence>
<evidence type="ECO:0000256" key="1">
    <source>
        <dbReference type="ARBA" id="ARBA00022475"/>
    </source>
</evidence>
<feature type="chain" id="PRO_5039375900" evidence="7">
    <location>
        <begin position="19"/>
        <end position="456"/>
    </location>
</feature>
<evidence type="ECO:0000256" key="3">
    <source>
        <dbReference type="ARBA" id="ARBA00023136"/>
    </source>
</evidence>
<sequence length="456" mass="49290">MKAFFKTIAALTLSAVMAVSVLSGCGGPQGGEQSQSKDDKSASTQQEVGLKEKTKITFWFYPRYNVSGKENGVYEKELAADFMKSNEDATVEVESIPWNGGPEKVNIAISSNAMPDSVFDFPGRIIGYGQKGVLKDLSKMLTEEDKKDIPENILSHCIDNGKMYMYPTAVSPIAIAVNKKIFKDAGALDLLPLDKPDRAWSISDFEKALEAVKKLKGIQPVVLFAGNEQGDASIRMLVQNFGADFVSEDHTKVVINSDAGVAGVQWLVDSYKKGLFAPGAESATAPDAQDLFQQGKAAFCLLYGAANKNILKAMIDEGKAPADFELAYLPQPTADGVSQKVEAQVFGYCVFDNKDDSRAAASQKFIDYLCNNKDIVKTIGAYPVRQSMGDLYDDPELKFLGTLSGKVADTGYTMNNYAKVRSLWFPALQAALTGDKTAKAALDDFAAKATAAIAEK</sequence>
<accession>A0A369AM38</accession>
<evidence type="ECO:0000256" key="6">
    <source>
        <dbReference type="SAM" id="MobiDB-lite"/>
    </source>
</evidence>
<protein>
    <submittedName>
        <fullName evidence="8">Multiple sugar transport system substrate-binding protein</fullName>
    </submittedName>
</protein>
<evidence type="ECO:0000256" key="4">
    <source>
        <dbReference type="ARBA" id="ARBA00023139"/>
    </source>
</evidence>
<keyword evidence="1" id="KW-1003">Cell membrane</keyword>
<reference evidence="8 9" key="1">
    <citation type="submission" date="2018-07" db="EMBL/GenBank/DDBJ databases">
        <title>Genomic Encyclopedia of Type Strains, Phase IV (KMG-IV): sequencing the most valuable type-strain genomes for metagenomic binning, comparative biology and taxonomic classification.</title>
        <authorList>
            <person name="Goeker M."/>
        </authorList>
    </citation>
    <scope>NUCLEOTIDE SEQUENCE [LARGE SCALE GENOMIC DNA]</scope>
    <source>
        <strain evidence="8 9">DSM 27016</strain>
    </source>
</reference>
<organism evidence="8 9">
    <name type="scientific">Anaerobacterium chartisolvens</name>
    <dbReference type="NCBI Taxonomy" id="1297424"/>
    <lineage>
        <taxon>Bacteria</taxon>
        <taxon>Bacillati</taxon>
        <taxon>Bacillota</taxon>
        <taxon>Clostridia</taxon>
        <taxon>Eubacteriales</taxon>
        <taxon>Oscillospiraceae</taxon>
        <taxon>Anaerobacterium</taxon>
    </lineage>
</organism>
<keyword evidence="8" id="KW-0813">Transport</keyword>
<dbReference type="EMBL" id="QPJT01000036">
    <property type="protein sequence ID" value="RCX09346.1"/>
    <property type="molecule type" value="Genomic_DNA"/>
</dbReference>
<evidence type="ECO:0000313" key="9">
    <source>
        <dbReference type="Proteomes" id="UP000253034"/>
    </source>
</evidence>
<keyword evidence="5" id="KW-0449">Lipoprotein</keyword>
<dbReference type="Proteomes" id="UP000253034">
    <property type="component" value="Unassembled WGS sequence"/>
</dbReference>
<evidence type="ECO:0000256" key="5">
    <source>
        <dbReference type="ARBA" id="ARBA00023288"/>
    </source>
</evidence>
<evidence type="ECO:0000256" key="7">
    <source>
        <dbReference type="SAM" id="SignalP"/>
    </source>
</evidence>
<feature type="signal peptide" evidence="7">
    <location>
        <begin position="1"/>
        <end position="18"/>
    </location>
</feature>
<dbReference type="PANTHER" id="PTHR43649">
    <property type="entry name" value="ARABINOSE-BINDING PROTEIN-RELATED"/>
    <property type="match status" value="1"/>
</dbReference>
<dbReference type="RefSeq" id="WP_114299895.1">
    <property type="nucleotide sequence ID" value="NZ_QPJT01000036.1"/>
</dbReference>
<keyword evidence="8" id="KW-0762">Sugar transport</keyword>
<keyword evidence="2 7" id="KW-0732">Signal</keyword>
<dbReference type="Gene3D" id="3.40.190.10">
    <property type="entry name" value="Periplasmic binding protein-like II"/>
    <property type="match status" value="1"/>
</dbReference>
<proteinExistence type="predicted"/>
<dbReference type="CDD" id="cd13585">
    <property type="entry name" value="PBP2_TMBP_like"/>
    <property type="match status" value="1"/>
</dbReference>
<dbReference type="PANTHER" id="PTHR43649:SF33">
    <property type="entry name" value="POLYGALACTURONAN_RHAMNOGALACTURONAN-BINDING PROTEIN YTCQ"/>
    <property type="match status" value="1"/>
</dbReference>
<feature type="region of interest" description="Disordered" evidence="6">
    <location>
        <begin position="27"/>
        <end position="47"/>
    </location>
</feature>
<keyword evidence="4" id="KW-0564">Palmitate</keyword>